<reference evidence="4 5" key="1">
    <citation type="submission" date="2020-10" db="EMBL/GenBank/DDBJ databases">
        <title>The Coptis chinensis genome and diversification of protoberbering-type alkaloids.</title>
        <authorList>
            <person name="Wang B."/>
            <person name="Shu S."/>
            <person name="Song C."/>
            <person name="Liu Y."/>
        </authorList>
    </citation>
    <scope>NUCLEOTIDE SEQUENCE [LARGE SCALE GENOMIC DNA]</scope>
    <source>
        <strain evidence="4">HL-2020</strain>
        <tissue evidence="4">Leaf</tissue>
    </source>
</reference>
<dbReference type="Gene3D" id="3.40.50.2000">
    <property type="entry name" value="Glycogen Phosphorylase B"/>
    <property type="match status" value="1"/>
</dbReference>
<dbReference type="Pfam" id="PF00201">
    <property type="entry name" value="UDPGT"/>
    <property type="match status" value="1"/>
</dbReference>
<dbReference type="GO" id="GO:0008194">
    <property type="term" value="F:UDP-glycosyltransferase activity"/>
    <property type="evidence" value="ECO:0007669"/>
    <property type="project" value="InterPro"/>
</dbReference>
<keyword evidence="2 3" id="KW-0808">Transferase</keyword>
<dbReference type="Proteomes" id="UP000631114">
    <property type="component" value="Unassembled WGS sequence"/>
</dbReference>
<evidence type="ECO:0000256" key="1">
    <source>
        <dbReference type="ARBA" id="ARBA00009995"/>
    </source>
</evidence>
<gene>
    <name evidence="4" type="ORF">IFM89_004591</name>
</gene>
<accession>A0A835H4J0</accession>
<comment type="caution">
    <text evidence="4">The sequence shown here is derived from an EMBL/GenBank/DDBJ whole genome shotgun (WGS) entry which is preliminary data.</text>
</comment>
<evidence type="ECO:0000256" key="3">
    <source>
        <dbReference type="RuleBase" id="RU003718"/>
    </source>
</evidence>
<dbReference type="OrthoDB" id="5835829at2759"/>
<dbReference type="SUPFAM" id="SSF53756">
    <property type="entry name" value="UDP-Glycosyltransferase/glycogen phosphorylase"/>
    <property type="match status" value="1"/>
</dbReference>
<dbReference type="AlphaFoldDB" id="A0A835H4J0"/>
<dbReference type="PROSITE" id="PS00375">
    <property type="entry name" value="UDPGT"/>
    <property type="match status" value="1"/>
</dbReference>
<dbReference type="EMBL" id="JADFTS010000008">
    <property type="protein sequence ID" value="KAF9591537.1"/>
    <property type="molecule type" value="Genomic_DNA"/>
</dbReference>
<keyword evidence="5" id="KW-1185">Reference proteome</keyword>
<name>A0A835H4J0_9MAGN</name>
<protein>
    <recommendedName>
        <fullName evidence="6">UDP-glycosyltransferases domain-containing protein</fullName>
    </recommendedName>
</protein>
<dbReference type="FunFam" id="3.40.50.2000:FF:000061">
    <property type="entry name" value="UDP-glycosyltransferase 83A1"/>
    <property type="match status" value="1"/>
</dbReference>
<dbReference type="InterPro" id="IPR002213">
    <property type="entry name" value="UDP_glucos_trans"/>
</dbReference>
<organism evidence="4 5">
    <name type="scientific">Coptis chinensis</name>
    <dbReference type="NCBI Taxonomy" id="261450"/>
    <lineage>
        <taxon>Eukaryota</taxon>
        <taxon>Viridiplantae</taxon>
        <taxon>Streptophyta</taxon>
        <taxon>Embryophyta</taxon>
        <taxon>Tracheophyta</taxon>
        <taxon>Spermatophyta</taxon>
        <taxon>Magnoliopsida</taxon>
        <taxon>Ranunculales</taxon>
        <taxon>Ranunculaceae</taxon>
        <taxon>Coptidoideae</taxon>
        <taxon>Coptis</taxon>
    </lineage>
</organism>
<dbReference type="InterPro" id="IPR035595">
    <property type="entry name" value="UDP_glycos_trans_CS"/>
</dbReference>
<keyword evidence="3" id="KW-0328">Glycosyltransferase</keyword>
<sequence length="330" mass="37741">MDEKRSWREYLRGDLGMGIGKLQSRNGFPFFFSYIFFREAKRCLLNDEYTLQLKTGLRISWVKLSAKAAIWILCNSFRDLEPANNDFIPNILSIGPLLVSERLGYPNGHLQQEDSTCLAWLDQQPVQSVVYLAFGSTTTFNQSQFSELVHGLELVDRPFLWVVRPDLTDELSPLHSDSFKGIIAQHGKIVDWAPQQKVLAHPSIACFVTHCGWNSTVDGVTMGVPLLCWPYVADQFHNRTYICDIWKVGLRLEQGENGIVTRSEIRTKVHELLGDEGIRTRANKLRDMAKKSVSEGGSSTKNFQDFINWIKSKRYLMKLMIVVKVLSRTH</sequence>
<evidence type="ECO:0000313" key="4">
    <source>
        <dbReference type="EMBL" id="KAF9591537.1"/>
    </source>
</evidence>
<dbReference type="PANTHER" id="PTHR48045:SF21">
    <property type="entry name" value="UDP-GLYCOSYLTRANSFERASE 83A1"/>
    <property type="match status" value="1"/>
</dbReference>
<evidence type="ECO:0000256" key="2">
    <source>
        <dbReference type="ARBA" id="ARBA00022679"/>
    </source>
</evidence>
<evidence type="ECO:0000313" key="5">
    <source>
        <dbReference type="Proteomes" id="UP000631114"/>
    </source>
</evidence>
<comment type="similarity">
    <text evidence="1 3">Belongs to the UDP-glycosyltransferase family.</text>
</comment>
<proteinExistence type="inferred from homology"/>
<dbReference type="CDD" id="cd03784">
    <property type="entry name" value="GT1_Gtf-like"/>
    <property type="match status" value="1"/>
</dbReference>
<evidence type="ECO:0008006" key="6">
    <source>
        <dbReference type="Google" id="ProtNLM"/>
    </source>
</evidence>
<dbReference type="PANTHER" id="PTHR48045">
    <property type="entry name" value="UDP-GLYCOSYLTRANSFERASE 72B1"/>
    <property type="match status" value="1"/>
</dbReference>